<evidence type="ECO:0000256" key="1">
    <source>
        <dbReference type="SAM" id="Coils"/>
    </source>
</evidence>
<sequence>MNKENITAASTVERLQNDLAAARKTNESLTSARDKAHKEVEAWAAKLATGLAAEQEKVRTKVEPQCLEHYVAQAVASQAEAAEVERRLRERLTDLASERERLQEEVDTIRVKARQISEENKRVKRSKEQYKKELKEFRAEEKRLTRDLAEYHKFEVGKNLQADAVIDTVKILQHKFSEDQPEVEWNSYALIEYILKFMDIKRKTSDLAYIIELDIPPSADDGAYDEQALDEEVDDDADARAEDEEEGQGGERRQEEQQEDHQEEQQGTPEGSVRSEED</sequence>
<dbReference type="AlphaFoldDB" id="A0AAV2DS54"/>
<keyword evidence="1" id="KW-0175">Coiled coil</keyword>
<feature type="coiled-coil region" evidence="1">
    <location>
        <begin position="12"/>
        <end position="39"/>
    </location>
</feature>
<organism evidence="3 4">
    <name type="scientific">Linum trigynum</name>
    <dbReference type="NCBI Taxonomy" id="586398"/>
    <lineage>
        <taxon>Eukaryota</taxon>
        <taxon>Viridiplantae</taxon>
        <taxon>Streptophyta</taxon>
        <taxon>Embryophyta</taxon>
        <taxon>Tracheophyta</taxon>
        <taxon>Spermatophyta</taxon>
        <taxon>Magnoliopsida</taxon>
        <taxon>eudicotyledons</taxon>
        <taxon>Gunneridae</taxon>
        <taxon>Pentapetalae</taxon>
        <taxon>rosids</taxon>
        <taxon>fabids</taxon>
        <taxon>Malpighiales</taxon>
        <taxon>Linaceae</taxon>
        <taxon>Linum</taxon>
    </lineage>
</organism>
<feature type="coiled-coil region" evidence="1">
    <location>
        <begin position="85"/>
        <end position="147"/>
    </location>
</feature>
<protein>
    <submittedName>
        <fullName evidence="3">Uncharacterized protein</fullName>
    </submittedName>
</protein>
<accession>A0AAV2DS54</accession>
<evidence type="ECO:0000313" key="4">
    <source>
        <dbReference type="Proteomes" id="UP001497516"/>
    </source>
</evidence>
<gene>
    <name evidence="3" type="ORF">LTRI10_LOCUS18064</name>
</gene>
<proteinExistence type="predicted"/>
<evidence type="ECO:0000313" key="3">
    <source>
        <dbReference type="EMBL" id="CAL1376327.1"/>
    </source>
</evidence>
<keyword evidence="4" id="KW-1185">Reference proteome</keyword>
<dbReference type="EMBL" id="OZ034816">
    <property type="protein sequence ID" value="CAL1376327.1"/>
    <property type="molecule type" value="Genomic_DNA"/>
</dbReference>
<feature type="compositionally biased region" description="Basic and acidic residues" evidence="2">
    <location>
        <begin position="249"/>
        <end position="264"/>
    </location>
</feature>
<dbReference type="Proteomes" id="UP001497516">
    <property type="component" value="Chromosome 3"/>
</dbReference>
<name>A0AAV2DS54_9ROSI</name>
<reference evidence="3 4" key="1">
    <citation type="submission" date="2024-04" db="EMBL/GenBank/DDBJ databases">
        <authorList>
            <person name="Fracassetti M."/>
        </authorList>
    </citation>
    <scope>NUCLEOTIDE SEQUENCE [LARGE SCALE GENOMIC DNA]</scope>
</reference>
<evidence type="ECO:0000256" key="2">
    <source>
        <dbReference type="SAM" id="MobiDB-lite"/>
    </source>
</evidence>
<feature type="region of interest" description="Disordered" evidence="2">
    <location>
        <begin position="217"/>
        <end position="278"/>
    </location>
</feature>
<feature type="compositionally biased region" description="Acidic residues" evidence="2">
    <location>
        <begin position="222"/>
        <end position="248"/>
    </location>
</feature>